<dbReference type="Pfam" id="PF00296">
    <property type="entry name" value="Bac_luciferase"/>
    <property type="match status" value="1"/>
</dbReference>
<proteinExistence type="predicted"/>
<accession>A0A845BAI0</accession>
<protein>
    <submittedName>
        <fullName evidence="6">LLM class flavin-dependent oxidoreductase</fullName>
    </submittedName>
</protein>
<keyword evidence="2" id="KW-0288">FMN</keyword>
<dbReference type="InterPro" id="IPR011251">
    <property type="entry name" value="Luciferase-like_dom"/>
</dbReference>
<dbReference type="GO" id="GO:0046306">
    <property type="term" value="P:alkanesulfonate catabolic process"/>
    <property type="evidence" value="ECO:0007669"/>
    <property type="project" value="TreeGrafter"/>
</dbReference>
<evidence type="ECO:0000256" key="2">
    <source>
        <dbReference type="ARBA" id="ARBA00022643"/>
    </source>
</evidence>
<dbReference type="GO" id="GO:0008726">
    <property type="term" value="F:alkanesulfonate monooxygenase activity"/>
    <property type="evidence" value="ECO:0007669"/>
    <property type="project" value="TreeGrafter"/>
</dbReference>
<name>A0A845BAI0_9PROT</name>
<evidence type="ECO:0000256" key="1">
    <source>
        <dbReference type="ARBA" id="ARBA00022630"/>
    </source>
</evidence>
<dbReference type="PANTHER" id="PTHR42847:SF4">
    <property type="entry name" value="ALKANESULFONATE MONOOXYGENASE-RELATED"/>
    <property type="match status" value="1"/>
</dbReference>
<evidence type="ECO:0000313" key="6">
    <source>
        <dbReference type="EMBL" id="MXP63094.1"/>
    </source>
</evidence>
<evidence type="ECO:0000256" key="4">
    <source>
        <dbReference type="ARBA" id="ARBA00023033"/>
    </source>
</evidence>
<dbReference type="InterPro" id="IPR050172">
    <property type="entry name" value="SsuD_RutA_monooxygenase"/>
</dbReference>
<keyword evidence="7" id="KW-1185">Reference proteome</keyword>
<evidence type="ECO:0000259" key="5">
    <source>
        <dbReference type="Pfam" id="PF00296"/>
    </source>
</evidence>
<keyword evidence="1" id="KW-0285">Flavoprotein</keyword>
<dbReference type="Gene3D" id="3.20.20.30">
    <property type="entry name" value="Luciferase-like domain"/>
    <property type="match status" value="1"/>
</dbReference>
<gene>
    <name evidence="6" type="ORF">E0493_06965</name>
</gene>
<reference evidence="6 7" key="1">
    <citation type="submission" date="2019-03" db="EMBL/GenBank/DDBJ databases">
        <title>Roseomonas sp. a novel Roseomonas species isolated from Sea whip Gorgonian.</title>
        <authorList>
            <person name="Li F."/>
            <person name="Pan X."/>
            <person name="Huang S."/>
            <person name="Li Z."/>
            <person name="Meng B."/>
        </authorList>
    </citation>
    <scope>NUCLEOTIDE SEQUENCE [LARGE SCALE GENOMIC DNA]</scope>
    <source>
        <strain evidence="6 7">M0104</strain>
    </source>
</reference>
<evidence type="ECO:0000313" key="7">
    <source>
        <dbReference type="Proteomes" id="UP000460715"/>
    </source>
</evidence>
<dbReference type="PANTHER" id="PTHR42847">
    <property type="entry name" value="ALKANESULFONATE MONOOXYGENASE"/>
    <property type="match status" value="1"/>
</dbReference>
<organism evidence="6 7">
    <name type="scientific">Teichococcus coralli</name>
    <dbReference type="NCBI Taxonomy" id="2545983"/>
    <lineage>
        <taxon>Bacteria</taxon>
        <taxon>Pseudomonadati</taxon>
        <taxon>Pseudomonadota</taxon>
        <taxon>Alphaproteobacteria</taxon>
        <taxon>Acetobacterales</taxon>
        <taxon>Roseomonadaceae</taxon>
        <taxon>Roseomonas</taxon>
    </lineage>
</organism>
<feature type="domain" description="Luciferase-like" evidence="5">
    <location>
        <begin position="13"/>
        <end position="313"/>
    </location>
</feature>
<dbReference type="RefSeq" id="WP_160936203.1">
    <property type="nucleotide sequence ID" value="NZ_SNVJ01000004.1"/>
</dbReference>
<dbReference type="AlphaFoldDB" id="A0A845BAI0"/>
<comment type="caution">
    <text evidence="6">The sequence shown here is derived from an EMBL/GenBank/DDBJ whole genome shotgun (WGS) entry which is preliminary data.</text>
</comment>
<sequence>MLSFDGAIEIFTTCPQSRTMAAAEYLRAAREAAAWSDEAGCTGMLIYTDNGIVDPWLVAQAMLQSTRQLSPLVAVQPIYMHPYSAAKMVSSLAFLHGRRIHLNMLAGGFRNDLAALGDTTPHDQRYVRTIEYALVLRRLLEAEASVTFQGQYYEVQNLRMTPPLPAELFPGLLISGSSEAGQQAAAAIGATAVEYPKPPLEARAAESLGITGRTPRGIRVGIIARNDPEEAWRIAFQRFPEDRRGRLAHQLAMKTSDSLWHRQLSELAKRKADQRDTYWLWPFENYGTFCPYLVGEYETVSNEIATYLRSGATCFILDIPREATDLETTGIVFRKALQKAGRGAEGTTLPAA</sequence>
<dbReference type="OrthoDB" id="9814695at2"/>
<evidence type="ECO:0000256" key="3">
    <source>
        <dbReference type="ARBA" id="ARBA00023002"/>
    </source>
</evidence>
<dbReference type="EMBL" id="SNVJ01000004">
    <property type="protein sequence ID" value="MXP63094.1"/>
    <property type="molecule type" value="Genomic_DNA"/>
</dbReference>
<keyword evidence="3" id="KW-0560">Oxidoreductase</keyword>
<dbReference type="Proteomes" id="UP000460715">
    <property type="component" value="Unassembled WGS sequence"/>
</dbReference>
<dbReference type="SUPFAM" id="SSF51679">
    <property type="entry name" value="Bacterial luciferase-like"/>
    <property type="match status" value="1"/>
</dbReference>
<dbReference type="InterPro" id="IPR036661">
    <property type="entry name" value="Luciferase-like_sf"/>
</dbReference>
<keyword evidence="4" id="KW-0503">Monooxygenase</keyword>